<dbReference type="PROSITE" id="PS50014">
    <property type="entry name" value="BROMODOMAIN_2"/>
    <property type="match status" value="1"/>
</dbReference>
<dbReference type="Gene3D" id="1.20.920.10">
    <property type="entry name" value="Bromodomain-like"/>
    <property type="match status" value="1"/>
</dbReference>
<gene>
    <name evidence="8" type="ORF">HKI87_14g76670</name>
</gene>
<dbReference type="SUPFAM" id="SSF47370">
    <property type="entry name" value="Bromodomain"/>
    <property type="match status" value="1"/>
</dbReference>
<evidence type="ECO:0000256" key="2">
    <source>
        <dbReference type="ARBA" id="ARBA00023117"/>
    </source>
</evidence>
<keyword evidence="1" id="KW-0805">Transcription regulation</keyword>
<sequence>MNGGSSGGMASLGRQDRKARRKQLKLELENVKRELQRVEVKLSKRRSGAGKSRKSEDGKRGVKRKSSETGGRSGGVPPNPELMSREQRRTQMLKERNRRVQSLWGQCATILKQVYQNRQAWPFHKPVDWKNMGIPDYPKIVKRPMDMDQIARKLGGKDAKEREGPREYKSPLEFRDDMRLIFDNCQLYNPVGSDVRMMGDTLSDMFEKKWQNSNLEGKFAMELENQKNEEEDLKNFQSYRGKPSGHSHQAMDVDPYHRQRQQASGGGAPKRPRSSGGGDDPSADMTFEDKRKLSVNLGMLPAEKLGRVVQIINEGPSKLDNDEDEEIELDIDKLDNQTLWKLNKYVNSCLKGAKKASHQDKIQRMEQQQEETARKLEDVNATLASRSAGGPSTDFSPVSSKRQAAEDKDSDSSDSESESAEGVGSDGDMKKNSSFVTRDVTRVSTTRPQGTQPQILNDSGNREVTLKNASAWETLTKKAPTTAVEEAGKAGEDTKAGEARGSQQKKGAGAGVGSLWSEFQSREQQMKAREEAERKRKEELKRQDELRRQEEEDKKRREQAEAEERAKRVDEGLRIEQDELLSADPLAKLPERTEELRKLQKGGNILPMLGLKLIVHDEEEVDGEDGEGDAEEGEL</sequence>
<feature type="region of interest" description="Disordered" evidence="5">
    <location>
        <begin position="227"/>
        <end position="286"/>
    </location>
</feature>
<feature type="region of interest" description="Disordered" evidence="5">
    <location>
        <begin position="1"/>
        <end position="97"/>
    </location>
</feature>
<dbReference type="InterPro" id="IPR038336">
    <property type="entry name" value="NET_sf"/>
</dbReference>
<dbReference type="Gene3D" id="1.20.1270.220">
    <property type="match status" value="1"/>
</dbReference>
<keyword evidence="2 4" id="KW-0103">Bromodomain</keyword>
<feature type="domain" description="NET" evidence="7">
    <location>
        <begin position="275"/>
        <end position="357"/>
    </location>
</feature>
<feature type="compositionally biased region" description="Polar residues" evidence="5">
    <location>
        <begin position="393"/>
        <end position="402"/>
    </location>
</feature>
<evidence type="ECO:0000256" key="4">
    <source>
        <dbReference type="PROSITE-ProRule" id="PRU00035"/>
    </source>
</evidence>
<dbReference type="PROSITE" id="PS51525">
    <property type="entry name" value="NET"/>
    <property type="match status" value="1"/>
</dbReference>
<dbReference type="EMBL" id="CP151514">
    <property type="protein sequence ID" value="WZN66104.1"/>
    <property type="molecule type" value="Genomic_DNA"/>
</dbReference>
<evidence type="ECO:0000256" key="1">
    <source>
        <dbReference type="ARBA" id="ARBA00023015"/>
    </source>
</evidence>
<protein>
    <submittedName>
        <fullName evidence="8">Bromodomain extra-terminal domain-containing transcription factor</fullName>
    </submittedName>
</protein>
<dbReference type="InterPro" id="IPR001487">
    <property type="entry name" value="Bromodomain"/>
</dbReference>
<feature type="compositionally biased region" description="Basic and acidic residues" evidence="5">
    <location>
        <begin position="24"/>
        <end position="42"/>
    </location>
</feature>
<dbReference type="Pfam" id="PF00439">
    <property type="entry name" value="Bromodomain"/>
    <property type="match status" value="1"/>
</dbReference>
<dbReference type="InterPro" id="IPR036427">
    <property type="entry name" value="Bromodomain-like_sf"/>
</dbReference>
<evidence type="ECO:0000256" key="5">
    <source>
        <dbReference type="SAM" id="MobiDB-lite"/>
    </source>
</evidence>
<dbReference type="AlphaFoldDB" id="A0AAX4PIG2"/>
<feature type="compositionally biased region" description="Low complexity" evidence="5">
    <location>
        <begin position="433"/>
        <end position="447"/>
    </location>
</feature>
<keyword evidence="3" id="KW-0804">Transcription</keyword>
<evidence type="ECO:0000256" key="3">
    <source>
        <dbReference type="ARBA" id="ARBA00023163"/>
    </source>
</evidence>
<feature type="domain" description="Bromo" evidence="6">
    <location>
        <begin position="115"/>
        <end position="196"/>
    </location>
</feature>
<name>A0AAX4PIG2_9CHLO</name>
<evidence type="ECO:0000313" key="9">
    <source>
        <dbReference type="Proteomes" id="UP001472866"/>
    </source>
</evidence>
<evidence type="ECO:0000259" key="7">
    <source>
        <dbReference type="PROSITE" id="PS51525"/>
    </source>
</evidence>
<organism evidence="8 9">
    <name type="scientific">Chloropicon roscoffensis</name>
    <dbReference type="NCBI Taxonomy" id="1461544"/>
    <lineage>
        <taxon>Eukaryota</taxon>
        <taxon>Viridiplantae</taxon>
        <taxon>Chlorophyta</taxon>
        <taxon>Chloropicophyceae</taxon>
        <taxon>Chloropicales</taxon>
        <taxon>Chloropicaceae</taxon>
        <taxon>Chloropicon</taxon>
    </lineage>
</organism>
<feature type="compositionally biased region" description="Basic and acidic residues" evidence="5">
    <location>
        <begin position="83"/>
        <end position="95"/>
    </location>
</feature>
<reference evidence="8 9" key="1">
    <citation type="submission" date="2024-03" db="EMBL/GenBank/DDBJ databases">
        <title>Complete genome sequence of the green alga Chloropicon roscoffensis RCC1871.</title>
        <authorList>
            <person name="Lemieux C."/>
            <person name="Pombert J.-F."/>
            <person name="Otis C."/>
            <person name="Turmel M."/>
        </authorList>
    </citation>
    <scope>NUCLEOTIDE SEQUENCE [LARGE SCALE GENOMIC DNA]</scope>
    <source>
        <strain evidence="8 9">RCC1871</strain>
    </source>
</reference>
<dbReference type="Proteomes" id="UP001472866">
    <property type="component" value="Chromosome 14"/>
</dbReference>
<evidence type="ECO:0000313" key="8">
    <source>
        <dbReference type="EMBL" id="WZN66104.1"/>
    </source>
</evidence>
<feature type="compositionally biased region" description="Polar residues" evidence="5">
    <location>
        <begin position="448"/>
        <end position="459"/>
    </location>
</feature>
<feature type="compositionally biased region" description="Basic residues" evidence="5">
    <location>
        <begin position="43"/>
        <end position="52"/>
    </location>
</feature>
<proteinExistence type="predicted"/>
<keyword evidence="9" id="KW-1185">Reference proteome</keyword>
<dbReference type="SMART" id="SM00297">
    <property type="entry name" value="BROMO"/>
    <property type="match status" value="1"/>
</dbReference>
<accession>A0AAX4PIG2</accession>
<dbReference type="PRINTS" id="PR00503">
    <property type="entry name" value="BROMODOMAIN"/>
</dbReference>
<dbReference type="Pfam" id="PF17035">
    <property type="entry name" value="BET"/>
    <property type="match status" value="1"/>
</dbReference>
<feature type="compositionally biased region" description="Basic and acidic residues" evidence="5">
    <location>
        <begin position="520"/>
        <end position="570"/>
    </location>
</feature>
<evidence type="ECO:0000259" key="6">
    <source>
        <dbReference type="PROSITE" id="PS50014"/>
    </source>
</evidence>
<dbReference type="PANTHER" id="PTHR45926">
    <property type="entry name" value="OSJNBA0053K19.4 PROTEIN"/>
    <property type="match status" value="1"/>
</dbReference>
<feature type="region of interest" description="Disordered" evidence="5">
    <location>
        <begin position="353"/>
        <end position="570"/>
    </location>
</feature>
<dbReference type="InterPro" id="IPR027353">
    <property type="entry name" value="NET_dom"/>
</dbReference>
<feature type="compositionally biased region" description="Basic and acidic residues" evidence="5">
    <location>
        <begin position="486"/>
        <end position="498"/>
    </location>
</feature>